<dbReference type="EMBL" id="MFSQ01000027">
    <property type="protein sequence ID" value="OGI41239.1"/>
    <property type="molecule type" value="Genomic_DNA"/>
</dbReference>
<evidence type="ECO:0000313" key="1">
    <source>
        <dbReference type="EMBL" id="OGI41239.1"/>
    </source>
</evidence>
<gene>
    <name evidence="1" type="ORF">A2140_04405</name>
</gene>
<comment type="caution">
    <text evidence="1">The sequence shown here is derived from an EMBL/GenBank/DDBJ whole genome shotgun (WGS) entry which is preliminary data.</text>
</comment>
<evidence type="ECO:0008006" key="3">
    <source>
        <dbReference type="Google" id="ProtNLM"/>
    </source>
</evidence>
<reference evidence="1 2" key="1">
    <citation type="journal article" date="2016" name="Nat. Commun.">
        <title>Thousands of microbial genomes shed light on interconnected biogeochemical processes in an aquifer system.</title>
        <authorList>
            <person name="Anantharaman K."/>
            <person name="Brown C.T."/>
            <person name="Hug L.A."/>
            <person name="Sharon I."/>
            <person name="Castelle C.J."/>
            <person name="Probst A.J."/>
            <person name="Thomas B.C."/>
            <person name="Singh A."/>
            <person name="Wilkins M.J."/>
            <person name="Karaoz U."/>
            <person name="Brodie E.L."/>
            <person name="Williams K.H."/>
            <person name="Hubbard S.S."/>
            <person name="Banfield J.F."/>
        </authorList>
    </citation>
    <scope>NUCLEOTIDE SEQUENCE [LARGE SCALE GENOMIC DNA]</scope>
</reference>
<name>A0A1F6T855_9PROT</name>
<sequence>MLSAGPARADLSFTTGVDYTAGKYGAPEATRVIYVPFTFKYEGQRHALRLTVPYIRISAPVGGDIIAIGSDGQPIRSSTGLRETNDGLGDAVAAVGYTVFDAGASSGTLLDVTAKVKFATADEAKGLGTGENDYSLQLDLYQTINRFTALATAGYRVYGDPPDIELDEVFFGSLGGVFKFGPETSAGLIFDFRDNIVPRTDPQRDLTVFVMRKLDKRHKLQGYAARGLSDASPDWGAGLMFTVGF</sequence>
<organism evidence="1 2">
    <name type="scientific">Candidatus Muproteobacteria bacterium RBG_16_62_13</name>
    <dbReference type="NCBI Taxonomy" id="1817756"/>
    <lineage>
        <taxon>Bacteria</taxon>
        <taxon>Pseudomonadati</taxon>
        <taxon>Pseudomonadota</taxon>
        <taxon>Candidatus Muproteobacteria</taxon>
    </lineage>
</organism>
<evidence type="ECO:0000313" key="2">
    <source>
        <dbReference type="Proteomes" id="UP000178379"/>
    </source>
</evidence>
<protein>
    <recommendedName>
        <fullName evidence="3">Transporter</fullName>
    </recommendedName>
</protein>
<accession>A0A1F6T855</accession>
<dbReference type="AlphaFoldDB" id="A0A1F6T855"/>
<proteinExistence type="predicted"/>
<dbReference type="Proteomes" id="UP000178379">
    <property type="component" value="Unassembled WGS sequence"/>
</dbReference>